<dbReference type="EMBL" id="RBNL01001818">
    <property type="protein sequence ID" value="RML85473.1"/>
    <property type="molecule type" value="Genomic_DNA"/>
</dbReference>
<evidence type="ECO:0000256" key="11">
    <source>
        <dbReference type="ARBA" id="ARBA00031550"/>
    </source>
</evidence>
<evidence type="ECO:0000256" key="5">
    <source>
        <dbReference type="ARBA" id="ARBA00013026"/>
    </source>
</evidence>
<gene>
    <name evidence="12" type="ORF">APX70_07164</name>
</gene>
<evidence type="ECO:0000256" key="8">
    <source>
        <dbReference type="ARBA" id="ARBA00022827"/>
    </source>
</evidence>
<keyword evidence="8" id="KW-0274">FAD</keyword>
<dbReference type="EC" id="1.1.5.4" evidence="5"/>
<dbReference type="Proteomes" id="UP000282378">
    <property type="component" value="Unassembled WGS sequence"/>
</dbReference>
<accession>A0A3M2ZAZ9</accession>
<comment type="catalytic activity">
    <reaction evidence="1">
        <text>(S)-malate + a quinone = a quinol + oxaloacetate</text>
        <dbReference type="Rhea" id="RHEA:46012"/>
        <dbReference type="ChEBI" id="CHEBI:15589"/>
        <dbReference type="ChEBI" id="CHEBI:16452"/>
        <dbReference type="ChEBI" id="CHEBI:24646"/>
        <dbReference type="ChEBI" id="CHEBI:132124"/>
        <dbReference type="EC" id="1.1.5.4"/>
    </reaction>
</comment>
<evidence type="ECO:0000256" key="2">
    <source>
        <dbReference type="ARBA" id="ARBA00001974"/>
    </source>
</evidence>
<evidence type="ECO:0000256" key="9">
    <source>
        <dbReference type="ARBA" id="ARBA00023002"/>
    </source>
</evidence>
<keyword evidence="9" id="KW-0560">Oxidoreductase</keyword>
<reference evidence="12 13" key="1">
    <citation type="submission" date="2018-08" db="EMBL/GenBank/DDBJ databases">
        <title>Recombination of ecologically and evolutionarily significant loci maintains genetic cohesion in the Pseudomonas syringae species complex.</title>
        <authorList>
            <person name="Dillon M."/>
            <person name="Thakur S."/>
            <person name="Almeida R.N.D."/>
            <person name="Weir B.S."/>
            <person name="Guttman D.S."/>
        </authorList>
    </citation>
    <scope>NUCLEOTIDE SEQUENCE [LARGE SCALE GENOMIC DNA]</scope>
    <source>
        <strain evidence="12 13">88_10</strain>
    </source>
</reference>
<feature type="non-terminal residue" evidence="12">
    <location>
        <position position="64"/>
    </location>
</feature>
<organism evidence="12 13">
    <name type="scientific">Pseudomonas syringae pv. maculicola</name>
    <dbReference type="NCBI Taxonomy" id="59511"/>
    <lineage>
        <taxon>Bacteria</taxon>
        <taxon>Pseudomonadati</taxon>
        <taxon>Pseudomonadota</taxon>
        <taxon>Gammaproteobacteria</taxon>
        <taxon>Pseudomonadales</taxon>
        <taxon>Pseudomonadaceae</taxon>
        <taxon>Pseudomonas</taxon>
    </lineage>
</organism>
<comment type="cofactor">
    <cofactor evidence="2">
        <name>FAD</name>
        <dbReference type="ChEBI" id="CHEBI:57692"/>
    </cofactor>
</comment>
<evidence type="ECO:0000256" key="3">
    <source>
        <dbReference type="ARBA" id="ARBA00005012"/>
    </source>
</evidence>
<dbReference type="AlphaFoldDB" id="A0A3M2ZAZ9"/>
<dbReference type="GO" id="GO:0006099">
    <property type="term" value="P:tricarboxylic acid cycle"/>
    <property type="evidence" value="ECO:0007669"/>
    <property type="project" value="UniProtKB-UniPathway"/>
</dbReference>
<keyword evidence="6" id="KW-0816">Tricarboxylic acid cycle</keyword>
<comment type="pathway">
    <text evidence="3">Carbohydrate metabolism; tricarboxylic acid cycle; oxaloacetate from (S)-malate (quinone route): step 1/1.</text>
</comment>
<sequence length="64" mass="7622">MWPMTRVGIEQYPLIEYLAGQVMMSDDDRFAALQQYFPNAKKEDWRLMQAGQRVQIIKRDEEKG</sequence>
<protein>
    <recommendedName>
        <fullName evidence="5">malate dehydrogenase (quinone)</fullName>
        <ecNumber evidence="5">1.1.5.4</ecNumber>
    </recommendedName>
    <alternativeName>
        <fullName evidence="11">MQO</fullName>
    </alternativeName>
    <alternativeName>
        <fullName evidence="10">Malate dehydrogenase [quinone]</fullName>
    </alternativeName>
</protein>
<evidence type="ECO:0000313" key="12">
    <source>
        <dbReference type="EMBL" id="RML85473.1"/>
    </source>
</evidence>
<dbReference type="GO" id="GO:0008924">
    <property type="term" value="F:L-malate dehydrogenase (quinone) activity"/>
    <property type="evidence" value="ECO:0007669"/>
    <property type="project" value="UniProtKB-EC"/>
</dbReference>
<evidence type="ECO:0000256" key="1">
    <source>
        <dbReference type="ARBA" id="ARBA00001139"/>
    </source>
</evidence>
<evidence type="ECO:0000256" key="10">
    <source>
        <dbReference type="ARBA" id="ARBA00030660"/>
    </source>
</evidence>
<evidence type="ECO:0000256" key="6">
    <source>
        <dbReference type="ARBA" id="ARBA00022532"/>
    </source>
</evidence>
<evidence type="ECO:0000256" key="4">
    <source>
        <dbReference type="ARBA" id="ARBA00006389"/>
    </source>
</evidence>
<dbReference type="InterPro" id="IPR006231">
    <property type="entry name" value="MQO"/>
</dbReference>
<keyword evidence="7" id="KW-0285">Flavoprotein</keyword>
<dbReference type="UniPathway" id="UPA00223">
    <property type="reaction ID" value="UER01008"/>
</dbReference>
<comment type="similarity">
    <text evidence="4">Belongs to the MQO family.</text>
</comment>
<evidence type="ECO:0000256" key="7">
    <source>
        <dbReference type="ARBA" id="ARBA00022630"/>
    </source>
</evidence>
<evidence type="ECO:0000313" key="13">
    <source>
        <dbReference type="Proteomes" id="UP000282378"/>
    </source>
</evidence>
<proteinExistence type="inferred from homology"/>
<dbReference type="Pfam" id="PF06039">
    <property type="entry name" value="Mqo"/>
    <property type="match status" value="1"/>
</dbReference>
<comment type="caution">
    <text evidence="12">The sequence shown here is derived from an EMBL/GenBank/DDBJ whole genome shotgun (WGS) entry which is preliminary data.</text>
</comment>
<name>A0A3M2ZAZ9_PSEYM</name>